<organism evidence="1 2">
    <name type="scientific">Dendrothele bispora (strain CBS 962.96)</name>
    <dbReference type="NCBI Taxonomy" id="1314807"/>
    <lineage>
        <taxon>Eukaryota</taxon>
        <taxon>Fungi</taxon>
        <taxon>Dikarya</taxon>
        <taxon>Basidiomycota</taxon>
        <taxon>Agaricomycotina</taxon>
        <taxon>Agaricomycetes</taxon>
        <taxon>Agaricomycetidae</taxon>
        <taxon>Agaricales</taxon>
        <taxon>Agaricales incertae sedis</taxon>
        <taxon>Dendrothele</taxon>
    </lineage>
</organism>
<dbReference type="Proteomes" id="UP000297245">
    <property type="component" value="Unassembled WGS sequence"/>
</dbReference>
<reference evidence="1 2" key="1">
    <citation type="journal article" date="2019" name="Nat. Ecol. Evol.">
        <title>Megaphylogeny resolves global patterns of mushroom evolution.</title>
        <authorList>
            <person name="Varga T."/>
            <person name="Krizsan K."/>
            <person name="Foldi C."/>
            <person name="Dima B."/>
            <person name="Sanchez-Garcia M."/>
            <person name="Sanchez-Ramirez S."/>
            <person name="Szollosi G.J."/>
            <person name="Szarkandi J.G."/>
            <person name="Papp V."/>
            <person name="Albert L."/>
            <person name="Andreopoulos W."/>
            <person name="Angelini C."/>
            <person name="Antonin V."/>
            <person name="Barry K.W."/>
            <person name="Bougher N.L."/>
            <person name="Buchanan P."/>
            <person name="Buyck B."/>
            <person name="Bense V."/>
            <person name="Catcheside P."/>
            <person name="Chovatia M."/>
            <person name="Cooper J."/>
            <person name="Damon W."/>
            <person name="Desjardin D."/>
            <person name="Finy P."/>
            <person name="Geml J."/>
            <person name="Haridas S."/>
            <person name="Hughes K."/>
            <person name="Justo A."/>
            <person name="Karasinski D."/>
            <person name="Kautmanova I."/>
            <person name="Kiss B."/>
            <person name="Kocsube S."/>
            <person name="Kotiranta H."/>
            <person name="LaButti K.M."/>
            <person name="Lechner B.E."/>
            <person name="Liimatainen K."/>
            <person name="Lipzen A."/>
            <person name="Lukacs Z."/>
            <person name="Mihaltcheva S."/>
            <person name="Morgado L.N."/>
            <person name="Niskanen T."/>
            <person name="Noordeloos M.E."/>
            <person name="Ohm R.A."/>
            <person name="Ortiz-Santana B."/>
            <person name="Ovrebo C."/>
            <person name="Racz N."/>
            <person name="Riley R."/>
            <person name="Savchenko A."/>
            <person name="Shiryaev A."/>
            <person name="Soop K."/>
            <person name="Spirin V."/>
            <person name="Szebenyi C."/>
            <person name="Tomsovsky M."/>
            <person name="Tulloss R.E."/>
            <person name="Uehling J."/>
            <person name="Grigoriev I.V."/>
            <person name="Vagvolgyi C."/>
            <person name="Papp T."/>
            <person name="Martin F.M."/>
            <person name="Miettinen O."/>
            <person name="Hibbett D.S."/>
            <person name="Nagy L.G."/>
        </authorList>
    </citation>
    <scope>NUCLEOTIDE SEQUENCE [LARGE SCALE GENOMIC DNA]</scope>
    <source>
        <strain evidence="1 2">CBS 962.96</strain>
    </source>
</reference>
<protein>
    <recommendedName>
        <fullName evidence="3">DEAD/DEAH box helicase domain-containing protein</fullName>
    </recommendedName>
</protein>
<feature type="non-terminal residue" evidence="1">
    <location>
        <position position="69"/>
    </location>
</feature>
<accession>A0A4S8KPT3</accession>
<evidence type="ECO:0000313" key="1">
    <source>
        <dbReference type="EMBL" id="THU77561.1"/>
    </source>
</evidence>
<evidence type="ECO:0000313" key="2">
    <source>
        <dbReference type="Proteomes" id="UP000297245"/>
    </source>
</evidence>
<name>A0A4S8KPT3_DENBC</name>
<gene>
    <name evidence="1" type="ORF">K435DRAFT_615621</name>
</gene>
<dbReference type="OrthoDB" id="3260945at2759"/>
<proteinExistence type="predicted"/>
<dbReference type="EMBL" id="ML180404">
    <property type="protein sequence ID" value="THU77561.1"/>
    <property type="molecule type" value="Genomic_DNA"/>
</dbReference>
<dbReference type="AlphaFoldDB" id="A0A4S8KPT3"/>
<keyword evidence="2" id="KW-1185">Reference proteome</keyword>
<evidence type="ECO:0008006" key="3">
    <source>
        <dbReference type="Google" id="ProtNLM"/>
    </source>
</evidence>
<sequence>MSKEPISSWTDAVGIATLNSVASKRVPQWPNGLYEYQVEPISCLLNQEHILLFVGTGSGKKALFIIPLV</sequence>